<keyword evidence="2 4" id="KW-0808">Transferase</keyword>
<proteinExistence type="predicted"/>
<dbReference type="GO" id="GO:0050501">
    <property type="term" value="F:hyaluronan synthase activity"/>
    <property type="evidence" value="ECO:0007669"/>
    <property type="project" value="UniProtKB-EC"/>
</dbReference>
<evidence type="ECO:0000259" key="3">
    <source>
        <dbReference type="Pfam" id="PF00535"/>
    </source>
</evidence>
<dbReference type="Pfam" id="PF00535">
    <property type="entry name" value="Glycos_transf_2"/>
    <property type="match status" value="1"/>
</dbReference>
<dbReference type="InterPro" id="IPR001173">
    <property type="entry name" value="Glyco_trans_2-like"/>
</dbReference>
<evidence type="ECO:0000313" key="4">
    <source>
        <dbReference type="EMBL" id="CUN59362.1"/>
    </source>
</evidence>
<dbReference type="AlphaFoldDB" id="A0A173Y5E7"/>
<reference evidence="4 5" key="1">
    <citation type="submission" date="2015-09" db="EMBL/GenBank/DDBJ databases">
        <authorList>
            <consortium name="Pathogen Informatics"/>
        </authorList>
    </citation>
    <scope>NUCLEOTIDE SEQUENCE [LARGE SCALE GENOMIC DNA]</scope>
    <source>
        <strain evidence="4 5">2789STDY5608850</strain>
    </source>
</reference>
<name>A0A173Y5E7_9FIRM</name>
<evidence type="ECO:0000256" key="1">
    <source>
        <dbReference type="ARBA" id="ARBA00022676"/>
    </source>
</evidence>
<accession>A0A173Y5E7</accession>
<protein>
    <submittedName>
        <fullName evidence="4">Glycosyl transferase</fullName>
        <ecNumber evidence="4">2.4.1.212</ecNumber>
    </submittedName>
</protein>
<dbReference type="PANTHER" id="PTHR22916:SF51">
    <property type="entry name" value="GLYCOSYLTRANSFERASE EPSH-RELATED"/>
    <property type="match status" value="1"/>
</dbReference>
<dbReference type="RefSeq" id="WP_055652970.1">
    <property type="nucleotide sequence ID" value="NZ_CABIXC010000001.1"/>
</dbReference>
<dbReference type="Gene3D" id="3.90.550.10">
    <property type="entry name" value="Spore Coat Polysaccharide Biosynthesis Protein SpsA, Chain A"/>
    <property type="match status" value="1"/>
</dbReference>
<organism evidence="4 5">
    <name type="scientific">Hungatella hathewayi</name>
    <dbReference type="NCBI Taxonomy" id="154046"/>
    <lineage>
        <taxon>Bacteria</taxon>
        <taxon>Bacillati</taxon>
        <taxon>Bacillota</taxon>
        <taxon>Clostridia</taxon>
        <taxon>Lachnospirales</taxon>
        <taxon>Lachnospiraceae</taxon>
        <taxon>Hungatella</taxon>
    </lineage>
</organism>
<dbReference type="CDD" id="cd00761">
    <property type="entry name" value="Glyco_tranf_GTA_type"/>
    <property type="match status" value="1"/>
</dbReference>
<dbReference type="PANTHER" id="PTHR22916">
    <property type="entry name" value="GLYCOSYLTRANSFERASE"/>
    <property type="match status" value="1"/>
</dbReference>
<gene>
    <name evidence="4" type="primary">hyaD_1</name>
    <name evidence="4" type="ORF">ERS852407_00654</name>
</gene>
<dbReference type="SUPFAM" id="SSF53448">
    <property type="entry name" value="Nucleotide-diphospho-sugar transferases"/>
    <property type="match status" value="1"/>
</dbReference>
<evidence type="ECO:0000313" key="5">
    <source>
        <dbReference type="Proteomes" id="UP000095651"/>
    </source>
</evidence>
<keyword evidence="1 4" id="KW-0328">Glycosyltransferase</keyword>
<dbReference type="EMBL" id="CYZE01000001">
    <property type="protein sequence ID" value="CUN59362.1"/>
    <property type="molecule type" value="Genomic_DNA"/>
</dbReference>
<dbReference type="Proteomes" id="UP000095651">
    <property type="component" value="Unassembled WGS sequence"/>
</dbReference>
<feature type="domain" description="Glycosyltransferase 2-like" evidence="3">
    <location>
        <begin position="8"/>
        <end position="133"/>
    </location>
</feature>
<dbReference type="InterPro" id="IPR029044">
    <property type="entry name" value="Nucleotide-diphossugar_trans"/>
</dbReference>
<evidence type="ECO:0000256" key="2">
    <source>
        <dbReference type="ARBA" id="ARBA00022679"/>
    </source>
</evidence>
<sequence>MTKIKKISIIVPVYNVEKYLDQCITSIINQSMKELEIILVNDGSTDNSLQICNKYKALDERIMVLDKKNGGLSDARNYGLKYANAEFIGFVDSDDYIDSKFYERLYEGLQNDGVYVAVSSIKRVDDFEDVLYISKYKADGIITNSVAMKSMLTAKGISNSVCNKLFYKKLFDENLFPVGKLYEDEYITYRVVDLSPKIYITSSTAYYYRVNKNGITERKFTERELDRIEASLIRVNYLKNSHYDLVDDGIRYLMYDCLTTLSKMDKYDHKYDKIILNNIRLSLRTYMRGHSSRGAKGFAVVSAISPRLSILMFKTIFKVLMEKK</sequence>
<dbReference type="EC" id="2.4.1.212" evidence="4"/>